<gene>
    <name evidence="1" type="ORF">TNCT_594681</name>
</gene>
<accession>A0A8X6F419</accession>
<dbReference type="EMBL" id="BMAO01030598">
    <property type="protein sequence ID" value="GFQ69056.1"/>
    <property type="molecule type" value="Genomic_DNA"/>
</dbReference>
<sequence>MGHYVKQCTFSLLNIVLKRTGRAISRFDGKIWSRNLTPPLGFLKVQNKPTILLILKKKTEHCERNSDIYAKLTSKLSTEECARKTVAVLKRLSHIQPYAVCFMNQ</sequence>
<proteinExistence type="predicted"/>
<evidence type="ECO:0000313" key="1">
    <source>
        <dbReference type="EMBL" id="GFQ69056.1"/>
    </source>
</evidence>
<dbReference type="Proteomes" id="UP000887116">
    <property type="component" value="Unassembled WGS sequence"/>
</dbReference>
<organism evidence="1 2">
    <name type="scientific">Trichonephila clavata</name>
    <name type="common">Joro spider</name>
    <name type="synonym">Nephila clavata</name>
    <dbReference type="NCBI Taxonomy" id="2740835"/>
    <lineage>
        <taxon>Eukaryota</taxon>
        <taxon>Metazoa</taxon>
        <taxon>Ecdysozoa</taxon>
        <taxon>Arthropoda</taxon>
        <taxon>Chelicerata</taxon>
        <taxon>Arachnida</taxon>
        <taxon>Araneae</taxon>
        <taxon>Araneomorphae</taxon>
        <taxon>Entelegynae</taxon>
        <taxon>Araneoidea</taxon>
        <taxon>Nephilidae</taxon>
        <taxon>Trichonephila</taxon>
    </lineage>
</organism>
<keyword evidence="2" id="KW-1185">Reference proteome</keyword>
<protein>
    <submittedName>
        <fullName evidence="1">Uncharacterized protein</fullName>
    </submittedName>
</protein>
<name>A0A8X6F419_TRICU</name>
<comment type="caution">
    <text evidence="1">The sequence shown here is derived from an EMBL/GenBank/DDBJ whole genome shotgun (WGS) entry which is preliminary data.</text>
</comment>
<reference evidence="1" key="1">
    <citation type="submission" date="2020-07" db="EMBL/GenBank/DDBJ databases">
        <title>Multicomponent nature underlies the extraordinary mechanical properties of spider dragline silk.</title>
        <authorList>
            <person name="Kono N."/>
            <person name="Nakamura H."/>
            <person name="Mori M."/>
            <person name="Yoshida Y."/>
            <person name="Ohtoshi R."/>
            <person name="Malay A.D."/>
            <person name="Moran D.A.P."/>
            <person name="Tomita M."/>
            <person name="Numata K."/>
            <person name="Arakawa K."/>
        </authorList>
    </citation>
    <scope>NUCLEOTIDE SEQUENCE</scope>
</reference>
<evidence type="ECO:0000313" key="2">
    <source>
        <dbReference type="Proteomes" id="UP000887116"/>
    </source>
</evidence>
<dbReference type="AlphaFoldDB" id="A0A8X6F419"/>